<gene>
    <name evidence="1" type="ORF">Thert_00666</name>
</gene>
<evidence type="ECO:0000313" key="1">
    <source>
        <dbReference type="EMBL" id="AST56832.1"/>
    </source>
</evidence>
<dbReference type="AlphaFoldDB" id="A0A223HWK9"/>
<sequence length="213" mass="23730">MTELTKEVINSMEELINRVQSVISSRVVAENNQIAEIHVLADNSRNAKQIARDVQSVLMAEFKVDVNYKIISVAQIETSGRFFNDERIAFTNLTFANNGVNLEATVTLTKGSEIYEGVYKGVNTERNRNRIIVNATLECVSKILPEDHNLILEDVDIYSFAKKRIAVVAVTHATPQNEELLVGSSIVKKDDGEALIKATLDALNRRVISILDN</sequence>
<protein>
    <submittedName>
        <fullName evidence="1">Uncharacterized protein</fullName>
    </submittedName>
</protein>
<dbReference type="Proteomes" id="UP000214975">
    <property type="component" value="Chromosome"/>
</dbReference>
<name>A0A223HWK9_THETR</name>
<dbReference type="EMBL" id="CP016893">
    <property type="protein sequence ID" value="AST56832.1"/>
    <property type="molecule type" value="Genomic_DNA"/>
</dbReference>
<evidence type="ECO:0000313" key="2">
    <source>
        <dbReference type="Proteomes" id="UP000214975"/>
    </source>
</evidence>
<organism evidence="1 2">
    <name type="scientific">Thermoanaerobacterium thermosaccharolyticum</name>
    <name type="common">Clostridium thermosaccharolyticum</name>
    <dbReference type="NCBI Taxonomy" id="1517"/>
    <lineage>
        <taxon>Bacteria</taxon>
        <taxon>Bacillati</taxon>
        <taxon>Bacillota</taxon>
        <taxon>Clostridia</taxon>
        <taxon>Thermoanaerobacterales</taxon>
        <taxon>Thermoanaerobacteraceae</taxon>
        <taxon>Thermoanaerobacterium</taxon>
    </lineage>
</organism>
<dbReference type="RefSeq" id="WP_013298613.1">
    <property type="nucleotide sequence ID" value="NZ_CP016893.1"/>
</dbReference>
<dbReference type="OMA" id="VNRKLWF"/>
<proteinExistence type="predicted"/>
<dbReference type="GeneID" id="93864996"/>
<accession>A0A223HWK9</accession>
<reference evidence="1 2" key="1">
    <citation type="submission" date="2016-08" db="EMBL/GenBank/DDBJ databases">
        <title>A novel genetic cassette of butanologenic Thermoanaerobacterium thermosaccharolyticum that directly convert cellulose to butanol.</title>
        <authorList>
            <person name="Li T."/>
            <person name="He J."/>
        </authorList>
    </citation>
    <scope>NUCLEOTIDE SEQUENCE [LARGE SCALE GENOMIC DNA]</scope>
    <source>
        <strain evidence="1 2">TG57</strain>
    </source>
</reference>